<keyword evidence="1" id="KW-0732">Signal</keyword>
<dbReference type="RefSeq" id="WP_203325125.1">
    <property type="nucleotide sequence ID" value="NZ_CP069213.1"/>
</dbReference>
<accession>A0ABX7G2T3</accession>
<gene>
    <name evidence="2" type="ORF">JQC75_16610</name>
</gene>
<dbReference type="Pfam" id="PF12514">
    <property type="entry name" value="DUF3718"/>
    <property type="match status" value="1"/>
</dbReference>
<organism evidence="2 3">
    <name type="scientific">Shewanella litorisediminis</name>
    <dbReference type="NCBI Taxonomy" id="1173586"/>
    <lineage>
        <taxon>Bacteria</taxon>
        <taxon>Pseudomonadati</taxon>
        <taxon>Pseudomonadota</taxon>
        <taxon>Gammaproteobacteria</taxon>
        <taxon>Alteromonadales</taxon>
        <taxon>Shewanellaceae</taxon>
        <taxon>Shewanella</taxon>
    </lineage>
</organism>
<dbReference type="Proteomes" id="UP000596252">
    <property type="component" value="Chromosome"/>
</dbReference>
<dbReference type="InterPro" id="IPR022193">
    <property type="entry name" value="DUF3718"/>
</dbReference>
<evidence type="ECO:0000313" key="2">
    <source>
        <dbReference type="EMBL" id="QRH01448.1"/>
    </source>
</evidence>
<protein>
    <submittedName>
        <fullName evidence="2">DUF3718 domain-containing protein</fullName>
    </submittedName>
</protein>
<name>A0ABX7G2T3_9GAMM</name>
<feature type="chain" id="PRO_5047112998" evidence="1">
    <location>
        <begin position="22"/>
        <end position="128"/>
    </location>
</feature>
<keyword evidence="3" id="KW-1185">Reference proteome</keyword>
<dbReference type="EMBL" id="CP069213">
    <property type="protein sequence ID" value="QRH01448.1"/>
    <property type="molecule type" value="Genomic_DNA"/>
</dbReference>
<evidence type="ECO:0000256" key="1">
    <source>
        <dbReference type="SAM" id="SignalP"/>
    </source>
</evidence>
<sequence>MKARIILIPALLLGLTATAGATEYRFIAADNSPETLMCVAAGSNKLTKLRMQITESNASARYHANSIRCNDKSIAQFAYAYGADKAYDYLASHSRDKNRVIESVTIKDLSAAASQNSDEIVYVQVSSR</sequence>
<evidence type="ECO:0000313" key="3">
    <source>
        <dbReference type="Proteomes" id="UP000596252"/>
    </source>
</evidence>
<feature type="signal peptide" evidence="1">
    <location>
        <begin position="1"/>
        <end position="21"/>
    </location>
</feature>
<reference evidence="2 3" key="1">
    <citation type="journal article" date="2012" name="Antonie Van Leeuwenhoek">
        <title>Shewanella litorisediminis sp. nov., a gammaproteobacterium isolated from a tidal flat sediment.</title>
        <authorList>
            <person name="Lee M.H."/>
            <person name="Yoon J.H."/>
        </authorList>
    </citation>
    <scope>NUCLEOTIDE SEQUENCE [LARGE SCALE GENOMIC DNA]</scope>
    <source>
        <strain evidence="2 3">SMK1-12</strain>
    </source>
</reference>
<proteinExistence type="predicted"/>